<protein>
    <submittedName>
        <fullName evidence="9">Tellurite resistance protein TehA-like permease</fullName>
    </submittedName>
</protein>
<comment type="caution">
    <text evidence="9">The sequence shown here is derived from an EMBL/GenBank/DDBJ whole genome shotgun (WGS) entry which is preliminary data.</text>
</comment>
<comment type="subcellular location">
    <subcellularLocation>
        <location evidence="1">Cell membrane</location>
        <topology evidence="1">Multi-pass membrane protein</topology>
    </subcellularLocation>
</comment>
<evidence type="ECO:0000313" key="10">
    <source>
        <dbReference type="Proteomes" id="UP000253509"/>
    </source>
</evidence>
<dbReference type="EMBL" id="QNSB01000014">
    <property type="protein sequence ID" value="RBP69197.1"/>
    <property type="molecule type" value="Genomic_DNA"/>
</dbReference>
<keyword evidence="7 8" id="KW-0472">Membrane</keyword>
<feature type="transmembrane region" description="Helical" evidence="8">
    <location>
        <begin position="12"/>
        <end position="37"/>
    </location>
</feature>
<feature type="transmembrane region" description="Helical" evidence="8">
    <location>
        <begin position="328"/>
        <end position="349"/>
    </location>
</feature>
<feature type="transmembrane region" description="Helical" evidence="8">
    <location>
        <begin position="223"/>
        <end position="242"/>
    </location>
</feature>
<dbReference type="InterPro" id="IPR051629">
    <property type="entry name" value="Sulfite_efflux_TDT"/>
</dbReference>
<dbReference type="GO" id="GO:0000319">
    <property type="term" value="F:sulfite transmembrane transporter activity"/>
    <property type="evidence" value="ECO:0007669"/>
    <property type="project" value="TreeGrafter"/>
</dbReference>
<evidence type="ECO:0000256" key="6">
    <source>
        <dbReference type="ARBA" id="ARBA00022989"/>
    </source>
</evidence>
<feature type="transmembrane region" description="Helical" evidence="8">
    <location>
        <begin position="183"/>
        <end position="211"/>
    </location>
</feature>
<keyword evidence="4" id="KW-1003">Cell membrane</keyword>
<keyword evidence="3" id="KW-0813">Transport</keyword>
<dbReference type="RefSeq" id="WP_113905358.1">
    <property type="nucleotide sequence ID" value="NZ_QNSB01000014.1"/>
</dbReference>
<dbReference type="InterPro" id="IPR038665">
    <property type="entry name" value="Voltage-dep_anion_channel_sf"/>
</dbReference>
<dbReference type="PANTHER" id="PTHR31686:SF1">
    <property type="entry name" value="SULFITE EFFLUX PUMP SSU1"/>
    <property type="match status" value="1"/>
</dbReference>
<dbReference type="AlphaFoldDB" id="A0A366IEE0"/>
<feature type="transmembrane region" description="Helical" evidence="8">
    <location>
        <begin position="43"/>
        <end position="63"/>
    </location>
</feature>
<organism evidence="9 10">
    <name type="scientific">Brevibacterium celere</name>
    <dbReference type="NCBI Taxonomy" id="225845"/>
    <lineage>
        <taxon>Bacteria</taxon>
        <taxon>Bacillati</taxon>
        <taxon>Actinomycetota</taxon>
        <taxon>Actinomycetes</taxon>
        <taxon>Micrococcales</taxon>
        <taxon>Brevibacteriaceae</taxon>
        <taxon>Brevibacterium</taxon>
    </lineage>
</organism>
<dbReference type="GO" id="GO:0005886">
    <property type="term" value="C:plasma membrane"/>
    <property type="evidence" value="ECO:0007669"/>
    <property type="project" value="UniProtKB-SubCell"/>
</dbReference>
<evidence type="ECO:0000256" key="3">
    <source>
        <dbReference type="ARBA" id="ARBA00022448"/>
    </source>
</evidence>
<gene>
    <name evidence="9" type="ORF">DFO65_11440</name>
</gene>
<dbReference type="CDD" id="cd09319">
    <property type="entry name" value="TDT_like_1"/>
    <property type="match status" value="1"/>
</dbReference>
<dbReference type="PANTHER" id="PTHR31686">
    <property type="match status" value="1"/>
</dbReference>
<proteinExistence type="inferred from homology"/>
<feature type="transmembrane region" description="Helical" evidence="8">
    <location>
        <begin position="262"/>
        <end position="283"/>
    </location>
</feature>
<keyword evidence="5 8" id="KW-0812">Transmembrane</keyword>
<sequence length="359" mass="38163">MGRSAAESRPWGLGPATVPPGCFASVMATGIMAVGAHLKGLDILSIALFLVACVLYVFFLVLMAWRAVAHREAMIADLHDPGKAFGFFTFVAATNVLATALEGIGRVLPGIVLFTVGLSAWVVLGYLVPFGAILTSRSRPVLRRVNGTWFVWCVATQSVAVVATGLAQQVAHGHGPTALGAALSLIAIGAWAVGVGLYALCAVFVSLRALLYRLGPDDLDAPYWVTMGALAISIVAGSRIVVLDETPMLSVTLLLISGSSAALWAFATWLIPALLLAGWWRHVHHRVPMRYSAELWSMVFPLGMYSVASMYLGEAESIPIAAWIGGHWYWVALGVWATVFCAMTAIALLSRSGRRTASA</sequence>
<evidence type="ECO:0000256" key="2">
    <source>
        <dbReference type="ARBA" id="ARBA00008566"/>
    </source>
</evidence>
<accession>A0A366IEE0</accession>
<name>A0A366IEE0_9MICO</name>
<feature type="transmembrane region" description="Helical" evidence="8">
    <location>
        <begin position="107"/>
        <end position="128"/>
    </location>
</feature>
<evidence type="ECO:0000256" key="7">
    <source>
        <dbReference type="ARBA" id="ARBA00023136"/>
    </source>
</evidence>
<feature type="transmembrane region" description="Helical" evidence="8">
    <location>
        <begin position="295"/>
        <end position="313"/>
    </location>
</feature>
<evidence type="ECO:0000256" key="4">
    <source>
        <dbReference type="ARBA" id="ARBA00022475"/>
    </source>
</evidence>
<dbReference type="Pfam" id="PF03595">
    <property type="entry name" value="SLAC1"/>
    <property type="match status" value="1"/>
</dbReference>
<evidence type="ECO:0000256" key="1">
    <source>
        <dbReference type="ARBA" id="ARBA00004651"/>
    </source>
</evidence>
<comment type="similarity">
    <text evidence="2">Belongs to the tellurite-resistance/dicarboxylate transporter (TDT) family.</text>
</comment>
<keyword evidence="10" id="KW-1185">Reference proteome</keyword>
<dbReference type="InterPro" id="IPR004695">
    <property type="entry name" value="SLAC1/Mae1/Ssu1/TehA"/>
</dbReference>
<feature type="transmembrane region" description="Helical" evidence="8">
    <location>
        <begin position="84"/>
        <end position="101"/>
    </location>
</feature>
<dbReference type="Proteomes" id="UP000253509">
    <property type="component" value="Unassembled WGS sequence"/>
</dbReference>
<dbReference type="Gene3D" id="1.50.10.150">
    <property type="entry name" value="Voltage-dependent anion channel"/>
    <property type="match status" value="1"/>
</dbReference>
<evidence type="ECO:0000256" key="5">
    <source>
        <dbReference type="ARBA" id="ARBA00022692"/>
    </source>
</evidence>
<reference evidence="9 10" key="1">
    <citation type="submission" date="2018-06" db="EMBL/GenBank/DDBJ databases">
        <title>Freshwater and sediment microbial communities from various areas in North America, analyzing microbe dynamics in response to fracking.</title>
        <authorList>
            <person name="Lamendella R."/>
        </authorList>
    </citation>
    <scope>NUCLEOTIDE SEQUENCE [LARGE SCALE GENOMIC DNA]</scope>
    <source>
        <strain evidence="9 10">3b_TX</strain>
    </source>
</reference>
<evidence type="ECO:0000256" key="8">
    <source>
        <dbReference type="SAM" id="Phobius"/>
    </source>
</evidence>
<evidence type="ECO:0000313" key="9">
    <source>
        <dbReference type="EMBL" id="RBP69197.1"/>
    </source>
</evidence>
<keyword evidence="6 8" id="KW-1133">Transmembrane helix</keyword>
<feature type="transmembrane region" description="Helical" evidence="8">
    <location>
        <begin position="149"/>
        <end position="171"/>
    </location>
</feature>